<feature type="compositionally biased region" description="Basic residues" evidence="7">
    <location>
        <begin position="1427"/>
        <end position="1441"/>
    </location>
</feature>
<dbReference type="CDD" id="cd18793">
    <property type="entry name" value="SF2_C_SNF"/>
    <property type="match status" value="1"/>
</dbReference>
<proteinExistence type="predicted"/>
<evidence type="ECO:0000256" key="4">
    <source>
        <dbReference type="ARBA" id="ARBA00022840"/>
    </source>
</evidence>
<feature type="compositionally biased region" description="Basic residues" evidence="7">
    <location>
        <begin position="346"/>
        <end position="356"/>
    </location>
</feature>
<comment type="subcellular location">
    <subcellularLocation>
        <location evidence="1">Nucleus</location>
    </subcellularLocation>
</comment>
<dbReference type="SUPFAM" id="SSF47095">
    <property type="entry name" value="HMG-box"/>
    <property type="match status" value="1"/>
</dbReference>
<evidence type="ECO:0000256" key="7">
    <source>
        <dbReference type="SAM" id="MobiDB-lite"/>
    </source>
</evidence>
<dbReference type="GO" id="GO:0005634">
    <property type="term" value="C:nucleus"/>
    <property type="evidence" value="ECO:0007669"/>
    <property type="project" value="UniProtKB-SubCell"/>
</dbReference>
<keyword evidence="3" id="KW-0378">Hydrolase</keyword>
<dbReference type="InParanoid" id="A0A0C3NY63"/>
<evidence type="ECO:0000259" key="10">
    <source>
        <dbReference type="PROSITE" id="PS51194"/>
    </source>
</evidence>
<evidence type="ECO:0000313" key="12">
    <source>
        <dbReference type="Proteomes" id="UP000054217"/>
    </source>
</evidence>
<feature type="domain" description="HMG box" evidence="8">
    <location>
        <begin position="356"/>
        <end position="424"/>
    </location>
</feature>
<dbReference type="InterPro" id="IPR002464">
    <property type="entry name" value="DNA/RNA_helicase_DEAH_CS"/>
</dbReference>
<dbReference type="SMART" id="SM00490">
    <property type="entry name" value="HELICc"/>
    <property type="match status" value="1"/>
</dbReference>
<feature type="DNA-binding region" description="HMG box" evidence="6">
    <location>
        <begin position="356"/>
        <end position="424"/>
    </location>
</feature>
<evidence type="ECO:0000256" key="1">
    <source>
        <dbReference type="ARBA" id="ARBA00004123"/>
    </source>
</evidence>
<dbReference type="InterPro" id="IPR014001">
    <property type="entry name" value="Helicase_ATP-bd"/>
</dbReference>
<feature type="region of interest" description="Disordered" evidence="7">
    <location>
        <begin position="1"/>
        <end position="40"/>
    </location>
</feature>
<dbReference type="Pfam" id="PF00271">
    <property type="entry name" value="Helicase_C"/>
    <property type="match status" value="1"/>
</dbReference>
<dbReference type="InterPro" id="IPR027417">
    <property type="entry name" value="P-loop_NTPase"/>
</dbReference>
<dbReference type="SMART" id="SM00487">
    <property type="entry name" value="DEXDc"/>
    <property type="match status" value="1"/>
</dbReference>
<evidence type="ECO:0000256" key="3">
    <source>
        <dbReference type="ARBA" id="ARBA00022801"/>
    </source>
</evidence>
<dbReference type="InterPro" id="IPR049730">
    <property type="entry name" value="SNF2/RAD54-like_C"/>
</dbReference>
<keyword evidence="2" id="KW-0547">Nucleotide-binding</keyword>
<dbReference type="EMBL" id="KN831997">
    <property type="protein sequence ID" value="KIO00261.1"/>
    <property type="molecule type" value="Genomic_DNA"/>
</dbReference>
<feature type="compositionally biased region" description="Basic and acidic residues" evidence="7">
    <location>
        <begin position="411"/>
        <end position="421"/>
    </location>
</feature>
<dbReference type="SMART" id="SM00398">
    <property type="entry name" value="HMG"/>
    <property type="match status" value="1"/>
</dbReference>
<gene>
    <name evidence="11" type="ORF">M404DRAFT_29654</name>
</gene>
<dbReference type="Proteomes" id="UP000054217">
    <property type="component" value="Unassembled WGS sequence"/>
</dbReference>
<evidence type="ECO:0000256" key="5">
    <source>
        <dbReference type="ARBA" id="ARBA00023242"/>
    </source>
</evidence>
<dbReference type="InterPro" id="IPR009071">
    <property type="entry name" value="HMG_box_dom"/>
</dbReference>
<feature type="compositionally biased region" description="Acidic residues" evidence="7">
    <location>
        <begin position="624"/>
        <end position="635"/>
    </location>
</feature>
<dbReference type="InterPro" id="IPR038718">
    <property type="entry name" value="SNF2-like_sf"/>
</dbReference>
<evidence type="ECO:0000259" key="9">
    <source>
        <dbReference type="PROSITE" id="PS51192"/>
    </source>
</evidence>
<feature type="compositionally biased region" description="Basic and acidic residues" evidence="7">
    <location>
        <begin position="1414"/>
        <end position="1426"/>
    </location>
</feature>
<organism evidence="11 12">
    <name type="scientific">Pisolithus tinctorius Marx 270</name>
    <dbReference type="NCBI Taxonomy" id="870435"/>
    <lineage>
        <taxon>Eukaryota</taxon>
        <taxon>Fungi</taxon>
        <taxon>Dikarya</taxon>
        <taxon>Basidiomycota</taxon>
        <taxon>Agaricomycotina</taxon>
        <taxon>Agaricomycetes</taxon>
        <taxon>Agaricomycetidae</taxon>
        <taxon>Boletales</taxon>
        <taxon>Sclerodermatineae</taxon>
        <taxon>Pisolithaceae</taxon>
        <taxon>Pisolithus</taxon>
    </lineage>
</organism>
<dbReference type="PROSITE" id="PS00690">
    <property type="entry name" value="DEAH_ATP_HELICASE"/>
    <property type="match status" value="1"/>
</dbReference>
<feature type="domain" description="Helicase C-terminal" evidence="10">
    <location>
        <begin position="1141"/>
        <end position="1296"/>
    </location>
</feature>
<feature type="compositionally biased region" description="Acidic residues" evidence="7">
    <location>
        <begin position="685"/>
        <end position="695"/>
    </location>
</feature>
<keyword evidence="6" id="KW-0238">DNA-binding</keyword>
<dbReference type="HOGENOM" id="CLU_000315_4_3_1"/>
<dbReference type="OrthoDB" id="413460at2759"/>
<feature type="domain" description="Helicase ATP-binding" evidence="9">
    <location>
        <begin position="749"/>
        <end position="942"/>
    </location>
</feature>
<dbReference type="InterPro" id="IPR036910">
    <property type="entry name" value="HMG_box_dom_sf"/>
</dbReference>
<dbReference type="InterPro" id="IPR050496">
    <property type="entry name" value="SNF2_RAD54_helicase_repair"/>
</dbReference>
<dbReference type="Gene3D" id="3.40.50.10810">
    <property type="entry name" value="Tandem AAA-ATPase domain"/>
    <property type="match status" value="1"/>
</dbReference>
<dbReference type="Gene3D" id="1.10.30.10">
    <property type="entry name" value="High mobility group box domain"/>
    <property type="match status" value="1"/>
</dbReference>
<protein>
    <submittedName>
        <fullName evidence="11">Uncharacterized protein</fullName>
    </submittedName>
</protein>
<feature type="region of interest" description="Disordered" evidence="7">
    <location>
        <begin position="331"/>
        <end position="356"/>
    </location>
</feature>
<dbReference type="PROSITE" id="PS51194">
    <property type="entry name" value="HELICASE_CTER"/>
    <property type="match status" value="1"/>
</dbReference>
<dbReference type="InterPro" id="IPR000330">
    <property type="entry name" value="SNF2_N"/>
</dbReference>
<keyword evidence="12" id="KW-1185">Reference proteome</keyword>
<name>A0A0C3NY63_PISTI</name>
<dbReference type="GO" id="GO:0003677">
    <property type="term" value="F:DNA binding"/>
    <property type="evidence" value="ECO:0007669"/>
    <property type="project" value="UniProtKB-UniRule"/>
</dbReference>
<feature type="compositionally biased region" description="Basic and acidic residues" evidence="7">
    <location>
        <begin position="457"/>
        <end position="468"/>
    </location>
</feature>
<evidence type="ECO:0000313" key="11">
    <source>
        <dbReference type="EMBL" id="KIO00261.1"/>
    </source>
</evidence>
<dbReference type="SUPFAM" id="SSF52540">
    <property type="entry name" value="P-loop containing nucleoside triphosphate hydrolases"/>
    <property type="match status" value="2"/>
</dbReference>
<feature type="compositionally biased region" description="Acidic residues" evidence="7">
    <location>
        <begin position="435"/>
        <end position="445"/>
    </location>
</feature>
<feature type="compositionally biased region" description="Low complexity" evidence="7">
    <location>
        <begin position="511"/>
        <end position="522"/>
    </location>
</feature>
<accession>A0A0C3NY63</accession>
<dbReference type="Pfam" id="PF00505">
    <property type="entry name" value="HMG_box"/>
    <property type="match status" value="1"/>
</dbReference>
<feature type="compositionally biased region" description="Basic and acidic residues" evidence="7">
    <location>
        <begin position="530"/>
        <end position="546"/>
    </location>
</feature>
<dbReference type="PANTHER" id="PTHR45629:SF7">
    <property type="entry name" value="DNA EXCISION REPAIR PROTEIN ERCC-6-RELATED"/>
    <property type="match status" value="1"/>
</dbReference>
<feature type="region of interest" description="Disordered" evidence="7">
    <location>
        <begin position="1414"/>
        <end position="1472"/>
    </location>
</feature>
<dbReference type="InterPro" id="IPR001650">
    <property type="entry name" value="Helicase_C-like"/>
</dbReference>
<feature type="compositionally biased region" description="Basic and acidic residues" evidence="7">
    <location>
        <begin position="560"/>
        <end position="594"/>
    </location>
</feature>
<dbReference type="PROSITE" id="PS51192">
    <property type="entry name" value="HELICASE_ATP_BIND_1"/>
    <property type="match status" value="1"/>
</dbReference>
<keyword evidence="5 6" id="KW-0539">Nucleus</keyword>
<dbReference type="CDD" id="cd01390">
    <property type="entry name" value="HMG-box_NHP6-like"/>
    <property type="match status" value="1"/>
</dbReference>
<dbReference type="Gene3D" id="3.40.50.300">
    <property type="entry name" value="P-loop containing nucleotide triphosphate hydrolases"/>
    <property type="match status" value="1"/>
</dbReference>
<reference evidence="11 12" key="1">
    <citation type="submission" date="2014-04" db="EMBL/GenBank/DDBJ databases">
        <authorList>
            <consortium name="DOE Joint Genome Institute"/>
            <person name="Kuo A."/>
            <person name="Kohler A."/>
            <person name="Costa M.D."/>
            <person name="Nagy L.G."/>
            <person name="Floudas D."/>
            <person name="Copeland A."/>
            <person name="Barry K.W."/>
            <person name="Cichocki N."/>
            <person name="Veneault-Fourrey C."/>
            <person name="LaButti K."/>
            <person name="Lindquist E.A."/>
            <person name="Lipzen A."/>
            <person name="Lundell T."/>
            <person name="Morin E."/>
            <person name="Murat C."/>
            <person name="Sun H."/>
            <person name="Tunlid A."/>
            <person name="Henrissat B."/>
            <person name="Grigoriev I.V."/>
            <person name="Hibbett D.S."/>
            <person name="Martin F."/>
            <person name="Nordberg H.P."/>
            <person name="Cantor M.N."/>
            <person name="Hua S.X."/>
        </authorList>
    </citation>
    <scope>NUCLEOTIDE SEQUENCE [LARGE SCALE GENOMIC DNA]</scope>
    <source>
        <strain evidence="11 12">Marx 270</strain>
    </source>
</reference>
<dbReference type="FunFam" id="3.40.50.10810:FF:000019">
    <property type="entry name" value="DNA excision repair protein ERCC-6-like 2 isoform X1"/>
    <property type="match status" value="1"/>
</dbReference>
<dbReference type="STRING" id="870435.A0A0C3NY63"/>
<sequence>MPGPCNIKKKKKQLAKREKALVPLQKSSPPPVTEPDTPCFDYDDHGESLPATPNIYDPGTGPRVRSAREFLSSFFAQPPSLNDPLCAEFAQEEILQMLCTVLPEDTAVILWYNKSRAKGRVCPSCRRLYNLGDVLPDLIQDSSEFTLEPRSQYLAREQVISGLCSPLCFIMASFNHPGAIKTTWGRVAEEMDDVTWELLNEPGVGIGDEGLGLLLKMTRLDDLGLAQLCLPVVPPHKSIRALFRLTPAATDAQGVCLFLFYILVDRRTRHWRGIPSPCRRPSSLTAVDARKKHSAHLADLSPLCFYIVSRVRDVSNAHLILSLPFQMPKEAKPKRKAAEKGEAKAKGSKSKAKGGPKRALSAYMFFSQDWRERIKTENPDAGFGEVGKLLGAKWKELSDDERKPYVEMAAKDKARAEEEKASLATGGKSGKESCGEDVGDEDDEYATNNGPPGQFRLTRDTLCTKDPDSDPEFNAGTFVYEKKTKKRGRKSANDSESDVPLSRRNSRRKGGVVQSDVGSSSGYLISCRAEPIDEWHTEQRSRERNVTEGNPLLEYFGDDLDLHSASEEDERDVKVTEDHVDDGSDNDVSAREEPILPQTLMPFISDRMEEAVSTRPSSGGPAMDDSETESESDEEPTTRPGKRKSPFPLQALPPAKRVKTPQDDSETESESEAEPVQTSPAKDADDSETESEDEADLVAIPSLSPRPGFPLGPDQVPLGPLVLAKGIMVPAAINTYLREYQRDGVRFFWELYDQGRGGLLGDDMGLGELPWQGRLLTANDRKYGDTRDIDRRRKHVSQLQDRPEWAERRTLPLADATWPTCLIIAPSSVVPNWEREFQTWGYFEVGVYTGSQREDVLVDFKMGRLDVVITSFDLARRDITLLEDLAWSTIIVDEVHRVKNPRSKITEAYNRFACMRRFGLTGTAIQNSYSELWTILDWTNPGRLGTSKQWKGYVVKPLTIGQSMKATEEERTKALAVAMIVRDKLLPKFFKRRRVLTRLGSSIVIFTLFLRTKDIIKHQLPTKIDEVVFCPLTPTQIKVYKRILSIGPVQNLMRKDEQCECGSRKKRKDCCHPFEKGDVLKYMSILIKISNHLGLILPAPSDTPEQTVRHRELAEYVFAGEPIPKYGTAIMQPQYCGKWAVLDMLLRDWRKDRSNKVLLFTKSVKLLEMLEFHLGKNGYGFLKLDGSTKQSDRMPMIDEFHRNPDVFVFLISTLAGGTGLNLTGANKVVIFDPNWNPAHDLQAMDRAYRFGQRRDVSVYRLLGAGSIEELIYARQVYKQQQMAIGYQASIQTRYFDGVQGDTSRQGELFGIKNIFKLHEDTLATKVAIERASIVELDWALAHLHGKNKRRAKLKADDWVHEADVKGGKEEADLRGLSALLFDDEPPDLAEENDVQKTLGEIGVRYSHRNDDILQPSRIEEERSRDALRKHKERKAAARKRKQAGESEPASRSKAPEEQWPPKRKHHRAPASPQTLLVSRQRALIELGMIQSPAHLPTFAQSFGRMRGEEQQEVIAKLDEQAGYHS</sequence>
<dbReference type="GO" id="GO:0016787">
    <property type="term" value="F:hydrolase activity"/>
    <property type="evidence" value="ECO:0007669"/>
    <property type="project" value="UniProtKB-KW"/>
</dbReference>
<feature type="compositionally biased region" description="Basic and acidic residues" evidence="7">
    <location>
        <begin position="1442"/>
        <end position="1460"/>
    </location>
</feature>
<feature type="compositionally biased region" description="Basic and acidic residues" evidence="7">
    <location>
        <begin position="336"/>
        <end position="345"/>
    </location>
</feature>
<dbReference type="PANTHER" id="PTHR45629">
    <property type="entry name" value="SNF2/RAD54 FAMILY MEMBER"/>
    <property type="match status" value="1"/>
</dbReference>
<keyword evidence="4" id="KW-0067">ATP-binding</keyword>
<feature type="region of interest" description="Disordered" evidence="7">
    <location>
        <begin position="411"/>
        <end position="695"/>
    </location>
</feature>
<evidence type="ECO:0000256" key="2">
    <source>
        <dbReference type="ARBA" id="ARBA00022741"/>
    </source>
</evidence>
<feature type="compositionally biased region" description="Acidic residues" evidence="7">
    <location>
        <begin position="663"/>
        <end position="673"/>
    </location>
</feature>
<dbReference type="PRINTS" id="PR00886">
    <property type="entry name" value="HIGHMOBLTY12"/>
</dbReference>
<dbReference type="Pfam" id="PF00176">
    <property type="entry name" value="SNF2-rel_dom"/>
    <property type="match status" value="1"/>
</dbReference>
<reference evidence="12" key="2">
    <citation type="submission" date="2015-01" db="EMBL/GenBank/DDBJ databases">
        <title>Evolutionary Origins and Diversification of the Mycorrhizal Mutualists.</title>
        <authorList>
            <consortium name="DOE Joint Genome Institute"/>
            <consortium name="Mycorrhizal Genomics Consortium"/>
            <person name="Kohler A."/>
            <person name="Kuo A."/>
            <person name="Nagy L.G."/>
            <person name="Floudas D."/>
            <person name="Copeland A."/>
            <person name="Barry K.W."/>
            <person name="Cichocki N."/>
            <person name="Veneault-Fourrey C."/>
            <person name="LaButti K."/>
            <person name="Lindquist E.A."/>
            <person name="Lipzen A."/>
            <person name="Lundell T."/>
            <person name="Morin E."/>
            <person name="Murat C."/>
            <person name="Riley R."/>
            <person name="Ohm R."/>
            <person name="Sun H."/>
            <person name="Tunlid A."/>
            <person name="Henrissat B."/>
            <person name="Grigoriev I.V."/>
            <person name="Hibbett D.S."/>
            <person name="Martin F."/>
        </authorList>
    </citation>
    <scope>NUCLEOTIDE SEQUENCE [LARGE SCALE GENOMIC DNA]</scope>
    <source>
        <strain evidence="12">Marx 270</strain>
    </source>
</reference>
<evidence type="ECO:0000259" key="8">
    <source>
        <dbReference type="PROSITE" id="PS50118"/>
    </source>
</evidence>
<evidence type="ECO:0000256" key="6">
    <source>
        <dbReference type="PROSITE-ProRule" id="PRU00267"/>
    </source>
</evidence>
<dbReference type="PROSITE" id="PS50118">
    <property type="entry name" value="HMG_BOX_2"/>
    <property type="match status" value="1"/>
</dbReference>
<dbReference type="GO" id="GO:0005524">
    <property type="term" value="F:ATP binding"/>
    <property type="evidence" value="ECO:0007669"/>
    <property type="project" value="InterPro"/>
</dbReference>